<evidence type="ECO:0000313" key="1">
    <source>
        <dbReference type="EMBL" id="WHX12037.1"/>
    </source>
</evidence>
<dbReference type="Proteomes" id="UP001177934">
    <property type="component" value="Plasmid unnamed"/>
</dbReference>
<evidence type="ECO:0000313" key="2">
    <source>
        <dbReference type="Proteomes" id="UP001177934"/>
    </source>
</evidence>
<accession>A0AA95KQG1</accession>
<proteinExistence type="predicted"/>
<sequence>MAKELIRVPRVLGESYNSVLIERLYEAGGNVMLDLIIYLGSYHLKDLFGTSWFSVEDFCRKMGYDRTNLQRKLDSRQLAAMFGKNMQPEYVCTDTAGQRISHPIETVFEAALYKLGLENLCYPTIGEDGRTSYNFVQILKRFDIMTDFKTKKSTKRLYSAVVSPEIKNFMFSLYNLLELQDYRSLPSRYRYFYLELSKMVYLIKYKTTKNEAPFYVLTVDQLAKKLGIEIAEPKDRKKKVASILKKMNTYLKYTNFNFSFVKGDHERWAYTVLFSFPRHTLHYFDEGQYAVVVKKFYKNLLGLYVEIAYPDTDMAVRRKKIKEVEEDAGLYKEFLLWANSRKA</sequence>
<organism evidence="1 2">
    <name type="scientific">Phocaeicola dorei</name>
    <dbReference type="NCBI Taxonomy" id="357276"/>
    <lineage>
        <taxon>Bacteria</taxon>
        <taxon>Pseudomonadati</taxon>
        <taxon>Bacteroidota</taxon>
        <taxon>Bacteroidia</taxon>
        <taxon>Bacteroidales</taxon>
        <taxon>Bacteroidaceae</taxon>
        <taxon>Phocaeicola</taxon>
    </lineage>
</organism>
<dbReference type="AlphaFoldDB" id="A0AA95KQG1"/>
<gene>
    <name evidence="1" type="ORF">QNN11_23470</name>
</gene>
<geneLocation type="plasmid" evidence="1 2">
    <name>unnamed</name>
</geneLocation>
<keyword evidence="1" id="KW-0614">Plasmid</keyword>
<dbReference type="EMBL" id="CP126057">
    <property type="protein sequence ID" value="WHX12037.1"/>
    <property type="molecule type" value="Genomic_DNA"/>
</dbReference>
<reference evidence="1" key="1">
    <citation type="journal article" date="2023" name="Nat. Commun.">
        <title>Identification of a novel Human Milk Oligosaccharides utilization cluster in the infant gut commensal Bacteroides dorei.</title>
        <authorList>
            <person name="Kijner S."/>
            <person name="Ennis D."/>
            <person name="Shmorak S."/>
            <person name="Florentin A."/>
            <person name="Yassour M."/>
        </authorList>
    </citation>
    <scope>NUCLEOTIDE SEQUENCE</scope>
    <source>
        <strain evidence="1">2</strain>
        <plasmid evidence="1">unnamed</plasmid>
    </source>
</reference>
<protein>
    <submittedName>
        <fullName evidence="1">Uncharacterized protein</fullName>
    </submittedName>
</protein>
<name>A0AA95KQG1_9BACT</name>